<evidence type="ECO:0000256" key="1">
    <source>
        <dbReference type="SAM" id="Coils"/>
    </source>
</evidence>
<dbReference type="Proteomes" id="UP000019241">
    <property type="component" value="Unassembled WGS sequence"/>
</dbReference>
<protein>
    <submittedName>
        <fullName evidence="2">Uncharacterized protein</fullName>
    </submittedName>
</protein>
<evidence type="ECO:0000313" key="3">
    <source>
        <dbReference type="Proteomes" id="UP000019241"/>
    </source>
</evidence>
<reference evidence="2 3" key="1">
    <citation type="submission" date="2012-12" db="EMBL/GenBank/DDBJ databases">
        <title>Novel taxa of Listeriaceae from agricultural environments in the United States.</title>
        <authorList>
            <person name="den Bakker H.C."/>
            <person name="Allred A."/>
            <person name="Warchocki S."/>
            <person name="Wright E.M."/>
            <person name="Burrell A."/>
            <person name="Nightingale K.K."/>
            <person name="Kephart D."/>
            <person name="Wiedmann M."/>
        </authorList>
    </citation>
    <scope>NUCLEOTIDE SEQUENCE [LARGE SCALE GENOMIC DNA]</scope>
    <source>
        <strain evidence="2 3">FSL S10-1203</strain>
    </source>
</reference>
<comment type="caution">
    <text evidence="2">The sequence shown here is derived from an EMBL/GenBank/DDBJ whole genome shotgun (WGS) entry which is preliminary data.</text>
</comment>
<gene>
    <name evidence="2" type="ORF">MCOL2_05915</name>
</gene>
<dbReference type="EMBL" id="AODM01000018">
    <property type="protein sequence ID" value="EUJ59184.1"/>
    <property type="molecule type" value="Genomic_DNA"/>
</dbReference>
<proteinExistence type="predicted"/>
<feature type="coiled-coil region" evidence="1">
    <location>
        <begin position="3"/>
        <end position="30"/>
    </location>
</feature>
<keyword evidence="1" id="KW-0175">Coiled coil</keyword>
<sequence>MLEIEQAKDISEYERKVQELEELHEKGDIDILYYLQLKRALTVLPKPRISRSGSAHVSDYVQLRNAGLSHKFISIYLNCSLSYLLHLSWTEYYKKHFNQALYNENKIVI</sequence>
<evidence type="ECO:0000313" key="2">
    <source>
        <dbReference type="EMBL" id="EUJ59184.1"/>
    </source>
</evidence>
<accession>W7DUP7</accession>
<dbReference type="AlphaFoldDB" id="W7DUP7"/>
<name>W7DUP7_9LIST</name>
<organism evidence="2 3">
    <name type="scientific">Listeria fleischmannii FSL S10-1203</name>
    <dbReference type="NCBI Taxonomy" id="1265822"/>
    <lineage>
        <taxon>Bacteria</taxon>
        <taxon>Bacillati</taxon>
        <taxon>Bacillota</taxon>
        <taxon>Bacilli</taxon>
        <taxon>Bacillales</taxon>
        <taxon>Listeriaceae</taxon>
        <taxon>Listeria</taxon>
    </lineage>
</organism>